<dbReference type="InterPro" id="IPR036047">
    <property type="entry name" value="F-box-like_dom_sf"/>
</dbReference>
<evidence type="ECO:0000313" key="2">
    <source>
        <dbReference type="Proteomes" id="UP000095281"/>
    </source>
</evidence>
<dbReference type="Proteomes" id="UP000095281">
    <property type="component" value="Unplaced"/>
</dbReference>
<proteinExistence type="predicted"/>
<dbReference type="InterPro" id="IPR001810">
    <property type="entry name" value="F-box_dom"/>
</dbReference>
<accession>A0A1I8AWW2</accession>
<evidence type="ECO:0000313" key="3">
    <source>
        <dbReference type="WBParaSite" id="MhA1_Contig0.frz3.gene45"/>
    </source>
</evidence>
<feature type="domain" description="F-box" evidence="1">
    <location>
        <begin position="3"/>
        <end position="37"/>
    </location>
</feature>
<sequence>MFNLQTEVKLDILKCCNFNQLISVRQTNRHFNALINEYENELARIKFRKHFESEKFYFKIPTSPKNIKQLFIVRYWLEKLSLCFF</sequence>
<keyword evidence="2" id="KW-1185">Reference proteome</keyword>
<name>A0A1I8AWW2_MELHA</name>
<organism evidence="2 3">
    <name type="scientific">Meloidogyne hapla</name>
    <name type="common">Root-knot nematode worm</name>
    <dbReference type="NCBI Taxonomy" id="6305"/>
    <lineage>
        <taxon>Eukaryota</taxon>
        <taxon>Metazoa</taxon>
        <taxon>Ecdysozoa</taxon>
        <taxon>Nematoda</taxon>
        <taxon>Chromadorea</taxon>
        <taxon>Rhabditida</taxon>
        <taxon>Tylenchina</taxon>
        <taxon>Tylenchomorpha</taxon>
        <taxon>Tylenchoidea</taxon>
        <taxon>Meloidogynidae</taxon>
        <taxon>Meloidogyninae</taxon>
        <taxon>Meloidogyne</taxon>
    </lineage>
</organism>
<dbReference type="WBParaSite" id="MhA1_Contig0.frz3.gene45">
    <property type="protein sequence ID" value="MhA1_Contig0.frz3.gene45"/>
    <property type="gene ID" value="MhA1_Contig0.frz3.gene45"/>
</dbReference>
<evidence type="ECO:0000259" key="1">
    <source>
        <dbReference type="Pfam" id="PF00646"/>
    </source>
</evidence>
<dbReference type="SUPFAM" id="SSF81383">
    <property type="entry name" value="F-box domain"/>
    <property type="match status" value="1"/>
</dbReference>
<dbReference type="Gene3D" id="1.20.1280.50">
    <property type="match status" value="1"/>
</dbReference>
<reference evidence="3" key="1">
    <citation type="submission" date="2016-11" db="UniProtKB">
        <authorList>
            <consortium name="WormBaseParasite"/>
        </authorList>
    </citation>
    <scope>IDENTIFICATION</scope>
</reference>
<dbReference type="Pfam" id="PF00646">
    <property type="entry name" value="F-box"/>
    <property type="match status" value="1"/>
</dbReference>
<protein>
    <submittedName>
        <fullName evidence="3">F-box domain-containing protein</fullName>
    </submittedName>
</protein>
<dbReference type="AlphaFoldDB" id="A0A1I8AWW2"/>